<dbReference type="InterPro" id="IPR049053">
    <property type="entry name" value="AFCA-like_C"/>
</dbReference>
<feature type="domain" description="Glycosyl hydrolase family 95 catalytic" evidence="3">
    <location>
        <begin position="309"/>
        <end position="714"/>
    </location>
</feature>
<name>A0AAW7WL86_9BACE</name>
<dbReference type="SUPFAM" id="SSF48208">
    <property type="entry name" value="Six-hairpin glycosidases"/>
    <property type="match status" value="1"/>
</dbReference>
<dbReference type="Gene3D" id="2.60.40.1180">
    <property type="entry name" value="Golgi alpha-mannosidase II"/>
    <property type="match status" value="1"/>
</dbReference>
<organism evidence="4 5">
    <name type="scientific">Bacteroides caccae</name>
    <dbReference type="NCBI Taxonomy" id="47678"/>
    <lineage>
        <taxon>Bacteria</taxon>
        <taxon>Pseudomonadati</taxon>
        <taxon>Bacteroidota</taxon>
        <taxon>Bacteroidia</taxon>
        <taxon>Bacteroidales</taxon>
        <taxon>Bacteroidaceae</taxon>
        <taxon>Bacteroides</taxon>
    </lineage>
</organism>
<dbReference type="InterPro" id="IPR016518">
    <property type="entry name" value="Alpha-L-fucosidase"/>
</dbReference>
<dbReference type="AlphaFoldDB" id="A0AAW7WL86"/>
<evidence type="ECO:0000259" key="3">
    <source>
        <dbReference type="Pfam" id="PF22124"/>
    </source>
</evidence>
<dbReference type="GO" id="GO:0005975">
    <property type="term" value="P:carbohydrate metabolic process"/>
    <property type="evidence" value="ECO:0007669"/>
    <property type="project" value="InterPro"/>
</dbReference>
<dbReference type="Gene3D" id="2.70.98.50">
    <property type="entry name" value="putative glycoside hydrolase family protein from bacillus halodurans"/>
    <property type="match status" value="1"/>
</dbReference>
<dbReference type="Pfam" id="PF21307">
    <property type="entry name" value="Glyco_hydro_95_C"/>
    <property type="match status" value="1"/>
</dbReference>
<dbReference type="PANTHER" id="PTHR31084">
    <property type="entry name" value="ALPHA-L-FUCOSIDASE 2"/>
    <property type="match status" value="1"/>
</dbReference>
<proteinExistence type="predicted"/>
<dbReference type="RefSeq" id="WP_138333959.1">
    <property type="nucleotide sequence ID" value="NZ_JADMYS010000014.1"/>
</dbReference>
<dbReference type="Pfam" id="PF14498">
    <property type="entry name" value="Glyco_hyd_65N_2"/>
    <property type="match status" value="1"/>
</dbReference>
<sequence>MKYFINLLVIFLSGCSLHTIYPSPEDELSGRWVAWSESPAEKWEDAFVTGNGRHGTMVMGQPRNERIICVHEELFIRGWDHNKETVPLTAALLPEVRRLIDEGKTDQASCLIAGEADRQLREMGAKQRWPLIPHPAFDLRIQYQDTTTFIKGKYRRQLDLETGVTTVLRDGKEGVTESVFSSREHNVNVIRLKAGELAKVSVMLGLEETPGRHGTYAGHNLDSAFLSVESGASPGWLTYRAAYSKDPGGYEGLARVTLKGGKMTCEGQCLKIENADEVLIVVRITPLSDQKATKETVARNELSNLSVDYNKLLLPHEKKHGTMFRRMQFDLGCTSEWKEIPTEQMLATVAEQGVTPLFLEQIQAMGRYLLISSCGKYPPPLQGIWGGSWTPDWIGGFVWDSNINLAISAASMSNLPECAESYCQYVENLLPGWRLNAKNYLGCRGFIVAHYNDPENGYLTHFGDSFPWMCWPGGAGWNIRPFYEYAMLMGDNLTLEKRVLPLYREMADFYEDYLVMGSDSLFHISPSVSPENAPNGTNTWFSKDATMDVAIAREVFELLLDMGKQFNLPKEERSKWQYYLERLPEYRINSDGALAEWIDTDYPDVYEHRCQSHLYPTFPGIQIGKFRGGKQLLQSAKVALDKRFAFDTSSAHGLIHIALQAIRIGDNEKAWKNIDRFARRHYVYNGLVTSHDPNHSIFNLDAILSFPRLLMEMLVYTEPGRIELLPAWPKEYANGRIKGVRVFGGHTLDITWKGGALTEAVLYAAQDGLYEVVYRDKVRQLHLKKGETYHLSENWFETL</sequence>
<gene>
    <name evidence="4" type="ORF">Q4469_04270</name>
</gene>
<accession>A0AAW7WL86</accession>
<comment type="caution">
    <text evidence="4">The sequence shown here is derived from an EMBL/GenBank/DDBJ whole genome shotgun (WGS) entry which is preliminary data.</text>
</comment>
<dbReference type="PANTHER" id="PTHR31084:SF0">
    <property type="entry name" value="ALPHA-L-FUCOSIDASE 2"/>
    <property type="match status" value="1"/>
</dbReference>
<dbReference type="Proteomes" id="UP001170023">
    <property type="component" value="Unassembled WGS sequence"/>
</dbReference>
<evidence type="ECO:0000313" key="5">
    <source>
        <dbReference type="Proteomes" id="UP001170023"/>
    </source>
</evidence>
<dbReference type="InterPro" id="IPR027414">
    <property type="entry name" value="GH95_N_dom"/>
</dbReference>
<dbReference type="InterPro" id="IPR054363">
    <property type="entry name" value="GH95_cat"/>
</dbReference>
<dbReference type="PROSITE" id="PS51257">
    <property type="entry name" value="PROKAR_LIPOPROTEIN"/>
    <property type="match status" value="1"/>
</dbReference>
<evidence type="ECO:0000313" key="4">
    <source>
        <dbReference type="EMBL" id="MDO6356917.1"/>
    </source>
</evidence>
<dbReference type="PIRSF" id="PIRSF007663">
    <property type="entry name" value="UCP007663"/>
    <property type="match status" value="1"/>
</dbReference>
<protein>
    <submittedName>
        <fullName evidence="4">Glycoside hydrolase N-terminal domain-containing protein</fullName>
    </submittedName>
</protein>
<reference evidence="4" key="1">
    <citation type="submission" date="2023-07" db="EMBL/GenBank/DDBJ databases">
        <title>Whole Genome Sequencing of Colonoscopy isolates.</title>
        <authorList>
            <person name="Surve S.V."/>
            <person name="Valls R.A."/>
            <person name="Barrak K.E."/>
            <person name="Gardner T.B."/>
            <person name="O'Toole G.A."/>
        </authorList>
    </citation>
    <scope>NUCLEOTIDE SEQUENCE</scope>
    <source>
        <strain evidence="4">GP0119</strain>
    </source>
</reference>
<dbReference type="InterPro" id="IPR013780">
    <property type="entry name" value="Glyco_hydro_b"/>
</dbReference>
<evidence type="ECO:0000259" key="1">
    <source>
        <dbReference type="Pfam" id="PF14498"/>
    </source>
</evidence>
<dbReference type="GO" id="GO:0004560">
    <property type="term" value="F:alpha-L-fucosidase activity"/>
    <property type="evidence" value="ECO:0007669"/>
    <property type="project" value="InterPro"/>
</dbReference>
<dbReference type="EMBL" id="JAUONL010000002">
    <property type="protein sequence ID" value="MDO6356917.1"/>
    <property type="molecule type" value="Genomic_DNA"/>
</dbReference>
<evidence type="ECO:0000259" key="2">
    <source>
        <dbReference type="Pfam" id="PF21307"/>
    </source>
</evidence>
<dbReference type="InterPro" id="IPR008928">
    <property type="entry name" value="6-hairpin_glycosidase_sf"/>
</dbReference>
<feature type="domain" description="Glycosyl hydrolase family 95 N-terminal" evidence="1">
    <location>
        <begin position="35"/>
        <end position="284"/>
    </location>
</feature>
<dbReference type="Pfam" id="PF22124">
    <property type="entry name" value="Glyco_hydro_95_cat"/>
    <property type="match status" value="1"/>
</dbReference>
<feature type="domain" description="Alpha fucosidase A-like C-terminal" evidence="2">
    <location>
        <begin position="720"/>
        <end position="782"/>
    </location>
</feature>
<keyword evidence="4" id="KW-0378">Hydrolase</keyword>